<dbReference type="InterPro" id="IPR008906">
    <property type="entry name" value="HATC_C_dom"/>
</dbReference>
<name>Q0E2I3_ORYSJ</name>
<accession>Q0E2I3</accession>
<feature type="region of interest" description="Disordered" evidence="1">
    <location>
        <begin position="1"/>
        <end position="41"/>
    </location>
</feature>
<dbReference type="GO" id="GO:0046983">
    <property type="term" value="F:protein dimerization activity"/>
    <property type="evidence" value="ECO:0007669"/>
    <property type="project" value="InterPro"/>
</dbReference>
<dbReference type="KEGG" id="dosa:Os02g0236500"/>
<evidence type="ECO:0000259" key="2">
    <source>
        <dbReference type="SMART" id="SM00597"/>
    </source>
</evidence>
<evidence type="ECO:0000313" key="3">
    <source>
        <dbReference type="EMBL" id="BAF08305.2"/>
    </source>
</evidence>
<gene>
    <name evidence="3" type="ordered locus">Os02g0236500</name>
</gene>
<proteinExistence type="predicted"/>
<feature type="compositionally biased region" description="Basic and acidic residues" evidence="1">
    <location>
        <begin position="1"/>
        <end position="12"/>
    </location>
</feature>
<dbReference type="EMBL" id="AP008208">
    <property type="protein sequence ID" value="BAF08305.2"/>
    <property type="molecule type" value="Genomic_DNA"/>
</dbReference>
<dbReference type="InterPro" id="IPR012337">
    <property type="entry name" value="RNaseH-like_sf"/>
</dbReference>
<organism evidence="3 4">
    <name type="scientific">Oryza sativa subsp. japonica</name>
    <name type="common">Rice</name>
    <dbReference type="NCBI Taxonomy" id="39947"/>
    <lineage>
        <taxon>Eukaryota</taxon>
        <taxon>Viridiplantae</taxon>
        <taxon>Streptophyta</taxon>
        <taxon>Embryophyta</taxon>
        <taxon>Tracheophyta</taxon>
        <taxon>Spermatophyta</taxon>
        <taxon>Magnoliopsida</taxon>
        <taxon>Liliopsida</taxon>
        <taxon>Poales</taxon>
        <taxon>Poaceae</taxon>
        <taxon>BOP clade</taxon>
        <taxon>Oryzoideae</taxon>
        <taxon>Oryzeae</taxon>
        <taxon>Oryzinae</taxon>
        <taxon>Oryza</taxon>
        <taxon>Oryza sativa</taxon>
    </lineage>
</organism>
<dbReference type="Pfam" id="PF14291">
    <property type="entry name" value="DUF4371"/>
    <property type="match status" value="1"/>
</dbReference>
<dbReference type="Proteomes" id="UP000000763">
    <property type="component" value="Chromosome 2"/>
</dbReference>
<feature type="region of interest" description="Disordered" evidence="1">
    <location>
        <begin position="711"/>
        <end position="731"/>
    </location>
</feature>
<reference evidence="3 4" key="1">
    <citation type="journal article" date="2005" name="Nature">
        <title>The map-based sequence of the rice genome.</title>
        <authorList>
            <consortium name="International rice genome sequencing project (IRGSP)"/>
            <person name="Matsumoto T."/>
            <person name="Wu J."/>
            <person name="Kanamori H."/>
            <person name="Katayose Y."/>
            <person name="Fujisawa M."/>
            <person name="Namiki N."/>
            <person name="Mizuno H."/>
            <person name="Yamamoto K."/>
            <person name="Antonio B.A."/>
            <person name="Baba T."/>
            <person name="Sakata K."/>
            <person name="Nagamura Y."/>
            <person name="Aoki H."/>
            <person name="Arikawa K."/>
            <person name="Arita K."/>
            <person name="Bito T."/>
            <person name="Chiden Y."/>
            <person name="Fujitsuka N."/>
            <person name="Fukunaka R."/>
            <person name="Hamada M."/>
            <person name="Harada C."/>
            <person name="Hayashi A."/>
            <person name="Hijishita S."/>
            <person name="Honda M."/>
            <person name="Hosokawa S."/>
            <person name="Ichikawa Y."/>
            <person name="Idonuma A."/>
            <person name="Iijima M."/>
            <person name="Ikeda M."/>
            <person name="Ikeno M."/>
            <person name="Ito K."/>
            <person name="Ito S."/>
            <person name="Ito T."/>
            <person name="Ito Y."/>
            <person name="Ito Y."/>
            <person name="Iwabuchi A."/>
            <person name="Kamiya K."/>
            <person name="Karasawa W."/>
            <person name="Kurita K."/>
            <person name="Katagiri S."/>
            <person name="Kikuta A."/>
            <person name="Kobayashi H."/>
            <person name="Kobayashi N."/>
            <person name="Machita K."/>
            <person name="Maehara T."/>
            <person name="Masukawa M."/>
            <person name="Mizubayashi T."/>
            <person name="Mukai Y."/>
            <person name="Nagasaki H."/>
            <person name="Nagata Y."/>
            <person name="Naito S."/>
            <person name="Nakashima M."/>
            <person name="Nakama Y."/>
            <person name="Nakamichi Y."/>
            <person name="Nakamura M."/>
            <person name="Meguro A."/>
            <person name="Negishi M."/>
            <person name="Ohta I."/>
            <person name="Ohta T."/>
            <person name="Okamoto M."/>
            <person name="Ono N."/>
            <person name="Saji S."/>
            <person name="Sakaguchi M."/>
            <person name="Sakai K."/>
            <person name="Shibata M."/>
            <person name="Shimokawa T."/>
            <person name="Song J."/>
            <person name="Takazaki Y."/>
            <person name="Terasawa K."/>
            <person name="Tsugane M."/>
            <person name="Tsuji K."/>
            <person name="Ueda S."/>
            <person name="Waki K."/>
            <person name="Yamagata H."/>
            <person name="Yamamoto M."/>
            <person name="Yamamoto S."/>
            <person name="Yamane H."/>
            <person name="Yoshiki S."/>
            <person name="Yoshihara R."/>
            <person name="Yukawa K."/>
            <person name="Zhong H."/>
            <person name="Yano M."/>
            <person name="Yuan Q."/>
            <person name="Ouyang S."/>
            <person name="Liu J."/>
            <person name="Jones K.M."/>
            <person name="Gansberger K."/>
            <person name="Moffat K."/>
            <person name="Hill J."/>
            <person name="Bera J."/>
            <person name="Fadrosh D."/>
            <person name="Jin S."/>
            <person name="Johri S."/>
            <person name="Kim M."/>
            <person name="Overton L."/>
            <person name="Reardon M."/>
            <person name="Tsitrin T."/>
            <person name="Vuong H."/>
            <person name="Weaver B."/>
            <person name="Ciecko A."/>
            <person name="Tallon L."/>
            <person name="Jackson J."/>
            <person name="Pai G."/>
            <person name="Aken S.V."/>
            <person name="Utterback T."/>
            <person name="Reidmuller S."/>
            <person name="Feldblyum T."/>
            <person name="Hsiao J."/>
            <person name="Zismann V."/>
            <person name="Iobst S."/>
            <person name="de Vazeille A.R."/>
            <person name="Buell C.R."/>
            <person name="Ying K."/>
            <person name="Li Y."/>
            <person name="Lu T."/>
            <person name="Huang Y."/>
            <person name="Zhao Q."/>
            <person name="Feng Q."/>
            <person name="Zhang L."/>
            <person name="Zhu J."/>
            <person name="Weng Q."/>
            <person name="Mu J."/>
            <person name="Lu Y."/>
            <person name="Fan D."/>
            <person name="Liu Y."/>
            <person name="Guan J."/>
            <person name="Zhang Y."/>
            <person name="Yu S."/>
            <person name="Liu X."/>
            <person name="Zhang Y."/>
            <person name="Hong G."/>
            <person name="Han B."/>
            <person name="Choisne N."/>
            <person name="Demange N."/>
            <person name="Orjeda G."/>
            <person name="Samain S."/>
            <person name="Cattolico L."/>
            <person name="Pelletier E."/>
            <person name="Couloux A."/>
            <person name="Segurens B."/>
            <person name="Wincker P."/>
            <person name="D'Hont A."/>
            <person name="Scarpelli C."/>
            <person name="Weissenbach J."/>
            <person name="Salanoubat M."/>
            <person name="Quetier F."/>
            <person name="Yu Y."/>
            <person name="Kim H.R."/>
            <person name="Rambo T."/>
            <person name="Currie J."/>
            <person name="Collura K."/>
            <person name="Luo M."/>
            <person name="Yang T."/>
            <person name="Ammiraju J.S.S."/>
            <person name="Engler F."/>
            <person name="Soderlund C."/>
            <person name="Wing R.A."/>
            <person name="Palmer L.E."/>
            <person name="de la Bastide M."/>
            <person name="Spiegel L."/>
            <person name="Nascimento L."/>
            <person name="Zutavern T."/>
            <person name="O'Shaughnessy A."/>
            <person name="Dike S."/>
            <person name="Dedhia N."/>
            <person name="Preston R."/>
            <person name="Balija V."/>
            <person name="McCombie W.R."/>
            <person name="Chow T."/>
            <person name="Chen H."/>
            <person name="Chung M."/>
            <person name="Chen C."/>
            <person name="Shaw J."/>
            <person name="Wu H."/>
            <person name="Hsiao K."/>
            <person name="Chao Y."/>
            <person name="Chu M."/>
            <person name="Cheng C."/>
            <person name="Hour A."/>
            <person name="Lee P."/>
            <person name="Lin S."/>
            <person name="Lin Y."/>
            <person name="Liou J."/>
            <person name="Liu S."/>
            <person name="Hsing Y."/>
            <person name="Raghuvanshi S."/>
            <person name="Mohanty A."/>
            <person name="Bharti A.K."/>
            <person name="Gaur A."/>
            <person name="Gupta V."/>
            <person name="Kumar D."/>
            <person name="Ravi V."/>
            <person name="Vij S."/>
            <person name="Kapur A."/>
            <person name="Khurana P."/>
            <person name="Khurana P."/>
            <person name="Khurana J.P."/>
            <person name="Tyagi A.K."/>
            <person name="Gaikwad K."/>
            <person name="Singh A."/>
            <person name="Dalal V."/>
            <person name="Srivastava S."/>
            <person name="Dixit A."/>
            <person name="Pal A.K."/>
            <person name="Ghazi I.A."/>
            <person name="Yadav M."/>
            <person name="Pandit A."/>
            <person name="Bhargava A."/>
            <person name="Sureshbabu K."/>
            <person name="Batra K."/>
            <person name="Sharma T.R."/>
            <person name="Mohapatra T."/>
            <person name="Singh N.K."/>
            <person name="Messing J."/>
            <person name="Nelson A.B."/>
            <person name="Fuks G."/>
            <person name="Kavchok S."/>
            <person name="Keizer G."/>
            <person name="Linton E."/>
            <person name="Llaca V."/>
            <person name="Song R."/>
            <person name="Tanyolac B."/>
            <person name="Young S."/>
            <person name="Ho-Il K."/>
            <person name="Hahn J.H."/>
            <person name="Sangsakoo G."/>
            <person name="Vanavichit A."/>
            <person name="de Mattos Luiz.A.T."/>
            <person name="Zimmer P.D."/>
            <person name="Malone G."/>
            <person name="Dellagostin O."/>
            <person name="de Oliveira A.C."/>
            <person name="Bevan M."/>
            <person name="Bancroft I."/>
            <person name="Minx P."/>
            <person name="Cordum H."/>
            <person name="Wilson R."/>
            <person name="Cheng Z."/>
            <person name="Jin W."/>
            <person name="Jiang J."/>
            <person name="Leong S.A."/>
            <person name="Iwama H."/>
            <person name="Gojobori T."/>
            <person name="Itoh T."/>
            <person name="Niimura Y."/>
            <person name="Fujii Y."/>
            <person name="Habara T."/>
            <person name="Sakai H."/>
            <person name="Sato Y."/>
            <person name="Wilson G."/>
            <person name="Kumar K."/>
            <person name="McCouch S."/>
            <person name="Juretic N."/>
            <person name="Hoen D."/>
            <person name="Wright S."/>
            <person name="Bruskiewich R."/>
            <person name="Bureau T."/>
            <person name="Miyao A."/>
            <person name="Hirochika H."/>
            <person name="Nishikawa T."/>
            <person name="Kadowaki K."/>
            <person name="Sugiura M."/>
            <person name="Burr B."/>
            <person name="Sasaki T."/>
        </authorList>
    </citation>
    <scope>NUCLEOTIDE SEQUENCE [LARGE SCALE GENOMIC DNA]</scope>
    <source>
        <strain evidence="4">cv. Nipponbare</strain>
    </source>
</reference>
<evidence type="ECO:0000256" key="1">
    <source>
        <dbReference type="SAM" id="MobiDB-lite"/>
    </source>
</evidence>
<dbReference type="InterPro" id="IPR006580">
    <property type="entry name" value="Znf_TTF"/>
</dbReference>
<evidence type="ECO:0000313" key="4">
    <source>
        <dbReference type="Proteomes" id="UP000000763"/>
    </source>
</evidence>
<reference evidence="4" key="2">
    <citation type="journal article" date="2008" name="Nucleic Acids Res.">
        <title>The rice annotation project database (RAP-DB): 2008 update.</title>
        <authorList>
            <consortium name="The rice annotation project (RAP)"/>
        </authorList>
    </citation>
    <scope>GENOME REANNOTATION</scope>
    <source>
        <strain evidence="4">cv. Nipponbare</strain>
    </source>
</reference>
<sequence length="918" mass="105304">MDGGYKREKELADQVSANPPPAPSTAPAQVRPTPSRRRSLQHSALHSFVPLSVDCSPWTPADRRPPTQHNVNLPQLPECLQVSIYRFAMLPKKHLSGAKKRKKRKRGDQFIESQKGAIHKFFSASSSAVPDENPEADYPSTEEQEQQLVLFVNTEDDANHDDSEHENLQRSPCTENANVDVHENIYDPRTWENLDNRGRDILIEKGPIREFNLLFPSDSSGRHFSYAYYSRKLSNGEVIDRKWLVYSKHVDKVYCFCCKLFKSNQSKSLLASDGLKDWKHLSGRLKQHENSVEHIKNMNTWNELRLRLSQNQTIDDDLQRGISKEKERWRQVLIRIVAAVKFLAKHNLAFRGSNEKLYQDNNGNFLGTIEMVAEFDSVMQDHIRRIQNHEVHHHYLGHNIQNELISLLAQAVKVYIMRVIKDAKYFSVILDCTPDVSHEEQMTLIVRCVNLSSNIPRVEEFFLEFLKVDDTSGLGLFNELMKALDSLELNVSDVRGQGYDNGSNMKGKHQGVQKRLLEINPRALYMPCACHSLNLTLCDMAKSCNKAISFFGVIQRIYTLFSCSTKRWKIFLENVPHLTVKSVCNTRWESRIKSVQAIRYQTPQIRSALLELEKASTDDPKAVSDAQSLVTALENFEYLVGMVIWHDILFSINMVSKKLQSEIVCMDATLKQIEGVISFFQRYRNEGFTSSIDIAKVIASDMDIEPKFPTKRQAKRKKHFDEQNDQNEEQQSVVESFRVNYFLVMIDVAIASLTSRFEQLKAFENVFGFLFTSKNLKSLDDTDLWQCCTNFVETFSHNNSSDVELNDFFSELKVLQATLPDALKSAPEILEFITAADCYPNVLVAYRILLTVPVTVASTERSFSKLKLLKNYLRSTMSQERLNGLAMCCIEKNVLENIDLDTVINDFASRNARRSIFL</sequence>
<dbReference type="PANTHER" id="PTHR45749:SF35">
    <property type="entry name" value="AC-LIKE TRANSPOSASE-RELATED"/>
    <property type="match status" value="1"/>
</dbReference>
<dbReference type="Pfam" id="PF05699">
    <property type="entry name" value="Dimer_Tnp_hAT"/>
    <property type="match status" value="1"/>
</dbReference>
<dbReference type="AlphaFoldDB" id="Q0E2I3"/>
<dbReference type="SMART" id="SM00597">
    <property type="entry name" value="ZnF_TTF"/>
    <property type="match status" value="1"/>
</dbReference>
<dbReference type="PANTHER" id="PTHR45749">
    <property type="match status" value="1"/>
</dbReference>
<feature type="domain" description="TTF-type" evidence="2">
    <location>
        <begin position="228"/>
        <end position="313"/>
    </location>
</feature>
<dbReference type="SUPFAM" id="SSF53098">
    <property type="entry name" value="Ribonuclease H-like"/>
    <property type="match status" value="1"/>
</dbReference>
<protein>
    <submittedName>
        <fullName evidence="3">Os02g0236500 protein</fullName>
    </submittedName>
</protein>
<dbReference type="InterPro" id="IPR025398">
    <property type="entry name" value="DUF4371"/>
</dbReference>